<keyword evidence="1" id="KW-0812">Transmembrane</keyword>
<protein>
    <submittedName>
        <fullName evidence="2">Uncharacterized protein</fullName>
    </submittedName>
</protein>
<reference evidence="2 3" key="1">
    <citation type="submission" date="2016-10" db="EMBL/GenBank/DDBJ databases">
        <authorList>
            <person name="de Groot N.N."/>
        </authorList>
    </citation>
    <scope>NUCLEOTIDE SEQUENCE [LARGE SCALE GENOMIC DNA]</scope>
    <source>
        <strain evidence="2 3">CGMCC 1.9157</strain>
    </source>
</reference>
<gene>
    <name evidence="2" type="ORF">SAMN04488056_11329</name>
</gene>
<keyword evidence="3" id="KW-1185">Reference proteome</keyword>
<dbReference type="EMBL" id="FOVR01000013">
    <property type="protein sequence ID" value="SFO80010.1"/>
    <property type="molecule type" value="Genomic_DNA"/>
</dbReference>
<dbReference type="STRING" id="655353.SAMN04488056_11329"/>
<name>A0A1I5K4S6_9HYPH</name>
<accession>A0A1I5K4S6</accession>
<evidence type="ECO:0000256" key="1">
    <source>
        <dbReference type="SAM" id="Phobius"/>
    </source>
</evidence>
<keyword evidence="1" id="KW-0472">Membrane</keyword>
<dbReference type="Proteomes" id="UP000199236">
    <property type="component" value="Unassembled WGS sequence"/>
</dbReference>
<evidence type="ECO:0000313" key="2">
    <source>
        <dbReference type="EMBL" id="SFO80010.1"/>
    </source>
</evidence>
<keyword evidence="1" id="KW-1133">Transmembrane helix</keyword>
<dbReference type="AlphaFoldDB" id="A0A1I5K4S6"/>
<proteinExistence type="predicted"/>
<sequence>MTYDPEIEKLLPWYAKGLLEAKDQQSVESYLANHPDMRMQLGLIEEEALAVEQQHAALGAPAPGGLDRLLADIDGLQAQEEGARGNTIGFFESFREGIKRFLGNFSSPAMQLTGAAAAVVIVAQAVIIGGLMDRGTEKEAAQVSAFTTAAGPEGAAPNALAAQDVAIFLVAFNKDARMEEINALLKSLSAIIVAGPKAGGFYQIQIKKDLLPEGGDVAVQERLKANTDLVQFVSISQ</sequence>
<evidence type="ECO:0000313" key="3">
    <source>
        <dbReference type="Proteomes" id="UP000199236"/>
    </source>
</evidence>
<organism evidence="2 3">
    <name type="scientific">Cohaesibacter marisflavi</name>
    <dbReference type="NCBI Taxonomy" id="655353"/>
    <lineage>
        <taxon>Bacteria</taxon>
        <taxon>Pseudomonadati</taxon>
        <taxon>Pseudomonadota</taxon>
        <taxon>Alphaproteobacteria</taxon>
        <taxon>Hyphomicrobiales</taxon>
        <taxon>Cohaesibacteraceae</taxon>
    </lineage>
</organism>
<feature type="transmembrane region" description="Helical" evidence="1">
    <location>
        <begin position="109"/>
        <end position="132"/>
    </location>
</feature>